<dbReference type="EMBL" id="CP129113">
    <property type="protein sequence ID" value="WLV25645.1"/>
    <property type="molecule type" value="Genomic_DNA"/>
</dbReference>
<keyword evidence="2" id="KW-1185">Reference proteome</keyword>
<name>A0ABY9KYA2_9BACI</name>
<dbReference type="InterPro" id="IPR019241">
    <property type="entry name" value="DUF2197"/>
</dbReference>
<evidence type="ECO:0000313" key="1">
    <source>
        <dbReference type="EMBL" id="WLV25645.1"/>
    </source>
</evidence>
<gene>
    <name evidence="1" type="ORF">QR721_05415</name>
</gene>
<organism evidence="1 2">
    <name type="scientific">Aciduricibacillus chroicocephali</name>
    <dbReference type="NCBI Taxonomy" id="3054939"/>
    <lineage>
        <taxon>Bacteria</taxon>
        <taxon>Bacillati</taxon>
        <taxon>Bacillota</taxon>
        <taxon>Bacilli</taxon>
        <taxon>Bacillales</taxon>
        <taxon>Bacillaceae</taxon>
        <taxon>Aciduricibacillus</taxon>
    </lineage>
</organism>
<dbReference type="RefSeq" id="WP_348029437.1">
    <property type="nucleotide sequence ID" value="NZ_CP129113.1"/>
</dbReference>
<protein>
    <submittedName>
        <fullName evidence="1">YlaI family protein</fullName>
    </submittedName>
</protein>
<sequence length="68" mass="8287">MKATCILCNKIDDIDFDSLQAKNLRNRQERLHMCEECRERISKRTEERLATGNFRLFHHKKKKRQLIK</sequence>
<reference evidence="1" key="1">
    <citation type="submission" date="2023-06" db="EMBL/GenBank/DDBJ databases">
        <title>A Treasure from Seagulls: Isolation and Description of Aciduricobacillus qingdaonensis gen. nov., sp. nov., a Rare Obligately Uric Acid-utilizing Member in the Family Bacillaceae.</title>
        <authorList>
            <person name="Liu W."/>
            <person name="Wang B."/>
        </authorList>
    </citation>
    <scope>NUCLEOTIDE SEQUENCE</scope>
    <source>
        <strain evidence="1">44XB</strain>
    </source>
</reference>
<dbReference type="Proteomes" id="UP001180087">
    <property type="component" value="Chromosome"/>
</dbReference>
<evidence type="ECO:0000313" key="2">
    <source>
        <dbReference type="Proteomes" id="UP001180087"/>
    </source>
</evidence>
<dbReference type="Pfam" id="PF09963">
    <property type="entry name" value="DUF2197"/>
    <property type="match status" value="1"/>
</dbReference>
<accession>A0ABY9KYA2</accession>
<proteinExistence type="predicted"/>